<organism evidence="1 2">
    <name type="scientific">Parasponia andersonii</name>
    <name type="common">Sponia andersonii</name>
    <dbReference type="NCBI Taxonomy" id="3476"/>
    <lineage>
        <taxon>Eukaryota</taxon>
        <taxon>Viridiplantae</taxon>
        <taxon>Streptophyta</taxon>
        <taxon>Embryophyta</taxon>
        <taxon>Tracheophyta</taxon>
        <taxon>Spermatophyta</taxon>
        <taxon>Magnoliopsida</taxon>
        <taxon>eudicotyledons</taxon>
        <taxon>Gunneridae</taxon>
        <taxon>Pentapetalae</taxon>
        <taxon>rosids</taxon>
        <taxon>fabids</taxon>
        <taxon>Rosales</taxon>
        <taxon>Cannabaceae</taxon>
        <taxon>Parasponia</taxon>
    </lineage>
</organism>
<protein>
    <submittedName>
        <fullName evidence="1">Uncharacterized protein</fullName>
    </submittedName>
</protein>
<proteinExistence type="predicted"/>
<gene>
    <name evidence="1" type="ORF">PanWU01x14_080420</name>
</gene>
<name>A0A2P5DAQ3_PARAD</name>
<dbReference type="EMBL" id="JXTB01000050">
    <property type="protein sequence ID" value="PON70373.1"/>
    <property type="molecule type" value="Genomic_DNA"/>
</dbReference>
<evidence type="ECO:0000313" key="1">
    <source>
        <dbReference type="EMBL" id="PON70373.1"/>
    </source>
</evidence>
<dbReference type="AlphaFoldDB" id="A0A2P5DAQ3"/>
<keyword evidence="2" id="KW-1185">Reference proteome</keyword>
<reference evidence="2" key="1">
    <citation type="submission" date="2016-06" db="EMBL/GenBank/DDBJ databases">
        <title>Parallel loss of symbiosis genes in relatives of nitrogen-fixing non-legume Parasponia.</title>
        <authorList>
            <person name="Van Velzen R."/>
            <person name="Holmer R."/>
            <person name="Bu F."/>
            <person name="Rutten L."/>
            <person name="Van Zeijl A."/>
            <person name="Liu W."/>
            <person name="Santuari L."/>
            <person name="Cao Q."/>
            <person name="Sharma T."/>
            <person name="Shen D."/>
            <person name="Roswanjaya Y."/>
            <person name="Wardhani T."/>
            <person name="Kalhor M.S."/>
            <person name="Jansen J."/>
            <person name="Van den Hoogen J."/>
            <person name="Gungor B."/>
            <person name="Hartog M."/>
            <person name="Hontelez J."/>
            <person name="Verver J."/>
            <person name="Yang W.-C."/>
            <person name="Schijlen E."/>
            <person name="Repin R."/>
            <person name="Schilthuizen M."/>
            <person name="Schranz E."/>
            <person name="Heidstra R."/>
            <person name="Miyata K."/>
            <person name="Fedorova E."/>
            <person name="Kohlen W."/>
            <person name="Bisseling T."/>
            <person name="Smit S."/>
            <person name="Geurts R."/>
        </authorList>
    </citation>
    <scope>NUCLEOTIDE SEQUENCE [LARGE SCALE GENOMIC DNA]</scope>
    <source>
        <strain evidence="2">cv. WU1-14</strain>
    </source>
</reference>
<dbReference type="Proteomes" id="UP000237105">
    <property type="component" value="Unassembled WGS sequence"/>
</dbReference>
<accession>A0A2P5DAQ3</accession>
<evidence type="ECO:0000313" key="2">
    <source>
        <dbReference type="Proteomes" id="UP000237105"/>
    </source>
</evidence>
<sequence>MRSPYTFNNDWCLLRHTFDLKLRSVIELDIELEIRDSAFLIKCHKRTNAEDIDGFLSSKIVKFRRYHIIQKIDTKPTFQKARSCRLNEQSGALSQRSIT</sequence>
<comment type="caution">
    <text evidence="1">The sequence shown here is derived from an EMBL/GenBank/DDBJ whole genome shotgun (WGS) entry which is preliminary data.</text>
</comment>